<dbReference type="SUPFAM" id="SSF51735">
    <property type="entry name" value="NAD(P)-binding Rossmann-fold domains"/>
    <property type="match status" value="1"/>
</dbReference>
<dbReference type="PRINTS" id="PR00081">
    <property type="entry name" value="GDHRDH"/>
</dbReference>
<sequence length="248" mass="26137">MSMQTAQKLAFVTGASGGIGHAIALRLLAEGYAVACGYYAHKASVTELAKAHPTALAVRVDIHSRASICRALKMARAHYGIPVTIVVNNAGIADERPFAAITDAEWDRVLETNLRGAFIVTQEVLHEMQKMGWGRIINIVSIGGQWGGMRQVHYAAAKAGLISFTHSMAKLYSASGITSNAVAPGLVATDMIKKEVRSKHGKAKIASIPIGRLTTPEEVAGTVAFLASDDAASITGQTININGGLLFS</sequence>
<comment type="caution">
    <text evidence="4">The sequence shown here is derived from an EMBL/GenBank/DDBJ whole genome shotgun (WGS) entry which is preliminary data.</text>
</comment>
<dbReference type="PANTHER" id="PTHR42879:SF2">
    <property type="entry name" value="3-OXOACYL-[ACYL-CARRIER-PROTEIN] REDUCTASE FABG"/>
    <property type="match status" value="1"/>
</dbReference>
<dbReference type="InterPro" id="IPR050259">
    <property type="entry name" value="SDR"/>
</dbReference>
<reference evidence="5" key="1">
    <citation type="submission" date="2017-09" db="EMBL/GenBank/DDBJ databases">
        <title>Depth-based differentiation of microbial function through sediment-hosted aquifers and enrichment of novel symbionts in the deep terrestrial subsurface.</title>
        <authorList>
            <person name="Probst A.J."/>
            <person name="Ladd B."/>
            <person name="Jarett J.K."/>
            <person name="Geller-Mcgrath D.E."/>
            <person name="Sieber C.M.K."/>
            <person name="Emerson J.B."/>
            <person name="Anantharaman K."/>
            <person name="Thomas B.C."/>
            <person name="Malmstrom R."/>
            <person name="Stieglmeier M."/>
            <person name="Klingl A."/>
            <person name="Woyke T."/>
            <person name="Ryan C.M."/>
            <person name="Banfield J.F."/>
        </authorList>
    </citation>
    <scope>NUCLEOTIDE SEQUENCE [LARGE SCALE GENOMIC DNA]</scope>
</reference>
<comment type="similarity">
    <text evidence="1">Belongs to the short-chain dehydrogenases/reductases (SDR) family.</text>
</comment>
<evidence type="ECO:0000259" key="3">
    <source>
        <dbReference type="SMART" id="SM00822"/>
    </source>
</evidence>
<dbReference type="GO" id="GO:0032787">
    <property type="term" value="P:monocarboxylic acid metabolic process"/>
    <property type="evidence" value="ECO:0007669"/>
    <property type="project" value="UniProtKB-ARBA"/>
</dbReference>
<dbReference type="NCBIfam" id="NF009466">
    <property type="entry name" value="PRK12826.1-2"/>
    <property type="match status" value="1"/>
</dbReference>
<dbReference type="Gene3D" id="3.40.50.720">
    <property type="entry name" value="NAD(P)-binding Rossmann-like Domain"/>
    <property type="match status" value="1"/>
</dbReference>
<keyword evidence="2" id="KW-0560">Oxidoreductase</keyword>
<dbReference type="EMBL" id="PFBL01000004">
    <property type="protein sequence ID" value="PIR83401.1"/>
    <property type="molecule type" value="Genomic_DNA"/>
</dbReference>
<dbReference type="AlphaFoldDB" id="A0A2H0UAG8"/>
<evidence type="ECO:0000313" key="5">
    <source>
        <dbReference type="Proteomes" id="UP000230179"/>
    </source>
</evidence>
<dbReference type="FunFam" id="3.40.50.720:FF:000173">
    <property type="entry name" value="3-oxoacyl-[acyl-carrier protein] reductase"/>
    <property type="match status" value="1"/>
</dbReference>
<protein>
    <submittedName>
        <fullName evidence="4">3-ketoacyl-ACP reductase</fullName>
    </submittedName>
</protein>
<dbReference type="PANTHER" id="PTHR42879">
    <property type="entry name" value="3-OXOACYL-(ACYL-CARRIER-PROTEIN) REDUCTASE"/>
    <property type="match status" value="1"/>
</dbReference>
<organism evidence="4 5">
    <name type="scientific">Candidatus Kaiserbacteria bacterium CG10_big_fil_rev_8_21_14_0_10_56_12</name>
    <dbReference type="NCBI Taxonomy" id="1974611"/>
    <lineage>
        <taxon>Bacteria</taxon>
        <taxon>Candidatus Kaiseribacteriota</taxon>
    </lineage>
</organism>
<evidence type="ECO:0000256" key="2">
    <source>
        <dbReference type="ARBA" id="ARBA00023002"/>
    </source>
</evidence>
<gene>
    <name evidence="4" type="ORF">COU19_00370</name>
</gene>
<evidence type="ECO:0000256" key="1">
    <source>
        <dbReference type="ARBA" id="ARBA00006484"/>
    </source>
</evidence>
<dbReference type="PRINTS" id="PR00080">
    <property type="entry name" value="SDRFAMILY"/>
</dbReference>
<dbReference type="InterPro" id="IPR036291">
    <property type="entry name" value="NAD(P)-bd_dom_sf"/>
</dbReference>
<dbReference type="InterPro" id="IPR020904">
    <property type="entry name" value="Sc_DH/Rdtase_CS"/>
</dbReference>
<dbReference type="Pfam" id="PF13561">
    <property type="entry name" value="adh_short_C2"/>
    <property type="match status" value="1"/>
</dbReference>
<dbReference type="InterPro" id="IPR057326">
    <property type="entry name" value="KR_dom"/>
</dbReference>
<accession>A0A2H0UAG8</accession>
<dbReference type="GO" id="GO:0016491">
    <property type="term" value="F:oxidoreductase activity"/>
    <property type="evidence" value="ECO:0007669"/>
    <property type="project" value="UniProtKB-KW"/>
</dbReference>
<proteinExistence type="inferred from homology"/>
<dbReference type="PROSITE" id="PS00061">
    <property type="entry name" value="ADH_SHORT"/>
    <property type="match status" value="1"/>
</dbReference>
<dbReference type="InterPro" id="IPR002347">
    <property type="entry name" value="SDR_fam"/>
</dbReference>
<dbReference type="SMART" id="SM00822">
    <property type="entry name" value="PKS_KR"/>
    <property type="match status" value="1"/>
</dbReference>
<dbReference type="Proteomes" id="UP000230179">
    <property type="component" value="Unassembled WGS sequence"/>
</dbReference>
<name>A0A2H0UAG8_9BACT</name>
<evidence type="ECO:0000313" key="4">
    <source>
        <dbReference type="EMBL" id="PIR83401.1"/>
    </source>
</evidence>
<feature type="domain" description="Ketoreductase" evidence="3">
    <location>
        <begin position="8"/>
        <end position="190"/>
    </location>
</feature>